<evidence type="ECO:0000256" key="15">
    <source>
        <dbReference type="ARBA" id="ARBA00023201"/>
    </source>
</evidence>
<dbReference type="SMART" id="SM00900">
    <property type="entry name" value="FMN_bind"/>
    <property type="match status" value="1"/>
</dbReference>
<evidence type="ECO:0000256" key="12">
    <source>
        <dbReference type="ARBA" id="ARBA00023065"/>
    </source>
</evidence>
<protein>
    <recommendedName>
        <fullName evidence="16 17">Na(+)-translocating NADH-quinone reductase subunit C</fullName>
        <shortName evidence="16 17">Na(+)-NQR subunit C</shortName>
        <shortName evidence="16 17">Na(+)-translocating NQR subunit C</shortName>
        <ecNumber evidence="16 17">7.2.1.1</ecNumber>
    </recommendedName>
    <alternativeName>
        <fullName evidence="16 17">NQR complex subunit C</fullName>
    </alternativeName>
    <alternativeName>
        <fullName evidence="16 17">NQR-1 subunit C</fullName>
    </alternativeName>
</protein>
<organism evidence="19 20">
    <name type="scientific">Amphritea atlantica</name>
    <dbReference type="NCBI Taxonomy" id="355243"/>
    <lineage>
        <taxon>Bacteria</taxon>
        <taxon>Pseudomonadati</taxon>
        <taxon>Pseudomonadota</taxon>
        <taxon>Gammaproteobacteria</taxon>
        <taxon>Oceanospirillales</taxon>
        <taxon>Oceanospirillaceae</taxon>
        <taxon>Amphritea</taxon>
    </lineage>
</organism>
<keyword evidence="12 16" id="KW-0406">Ion transport</keyword>
<dbReference type="EMBL" id="FOGB01000006">
    <property type="protein sequence ID" value="SEQ68663.1"/>
    <property type="molecule type" value="Genomic_DNA"/>
</dbReference>
<proteinExistence type="inferred from homology"/>
<comment type="similarity">
    <text evidence="16 17">Belongs to the NqrC family.</text>
</comment>
<dbReference type="NCBIfam" id="TIGR01938">
    <property type="entry name" value="nqrC"/>
    <property type="match status" value="1"/>
</dbReference>
<evidence type="ECO:0000256" key="16">
    <source>
        <dbReference type="HAMAP-Rule" id="MF_00427"/>
    </source>
</evidence>
<keyword evidence="7 16" id="KW-0812">Transmembrane</keyword>
<dbReference type="InterPro" id="IPR010204">
    <property type="entry name" value="NqrC"/>
</dbReference>
<dbReference type="EC" id="7.2.1.1" evidence="16 17"/>
<keyword evidence="5 16" id="KW-0285">Flavoprotein</keyword>
<keyword evidence="6 16" id="KW-0288">FMN</keyword>
<feature type="domain" description="FMN-binding" evidence="18">
    <location>
        <begin position="146"/>
        <end position="248"/>
    </location>
</feature>
<evidence type="ECO:0000256" key="8">
    <source>
        <dbReference type="ARBA" id="ARBA00022967"/>
    </source>
</evidence>
<keyword evidence="13 16" id="KW-0830">Ubiquinone</keyword>
<evidence type="ECO:0000256" key="11">
    <source>
        <dbReference type="ARBA" id="ARBA00023053"/>
    </source>
</evidence>
<evidence type="ECO:0000313" key="20">
    <source>
        <dbReference type="Proteomes" id="UP000198749"/>
    </source>
</evidence>
<keyword evidence="14 16" id="KW-0472">Membrane</keyword>
<evidence type="ECO:0000256" key="10">
    <source>
        <dbReference type="ARBA" id="ARBA00023027"/>
    </source>
</evidence>
<accession>A0A1H9I2A4</accession>
<dbReference type="OrthoDB" id="9786835at2"/>
<comment type="caution">
    <text evidence="16">Lacks conserved residue(s) required for the propagation of feature annotation.</text>
</comment>
<evidence type="ECO:0000259" key="18">
    <source>
        <dbReference type="SMART" id="SM00900"/>
    </source>
</evidence>
<keyword evidence="3" id="KW-0997">Cell inner membrane</keyword>
<evidence type="ECO:0000256" key="5">
    <source>
        <dbReference type="ARBA" id="ARBA00022630"/>
    </source>
</evidence>
<evidence type="ECO:0000256" key="3">
    <source>
        <dbReference type="ARBA" id="ARBA00022519"/>
    </source>
</evidence>
<dbReference type="RefSeq" id="WP_091358320.1">
    <property type="nucleotide sequence ID" value="NZ_AP025284.1"/>
</dbReference>
<comment type="function">
    <text evidence="16">NQR complex catalyzes the reduction of ubiquinone-1 to ubiquinol by two successive reactions, coupled with the transport of Na(+) ions from the cytoplasm to the periplasm. NqrA to NqrE are probably involved in the second step, the conversion of ubisemiquinone to ubiquinol.</text>
</comment>
<dbReference type="Proteomes" id="UP000198749">
    <property type="component" value="Unassembled WGS sequence"/>
</dbReference>
<dbReference type="STRING" id="355243.SAMN03080615_02379"/>
<dbReference type="AlphaFoldDB" id="A0A1H9I2A4"/>
<feature type="modified residue" description="FMN phosphoryl threonine" evidence="16">
    <location>
        <position position="231"/>
    </location>
</feature>
<dbReference type="GO" id="GO:0005886">
    <property type="term" value="C:plasma membrane"/>
    <property type="evidence" value="ECO:0007669"/>
    <property type="project" value="UniProtKB-SubCell"/>
</dbReference>
<evidence type="ECO:0000256" key="2">
    <source>
        <dbReference type="ARBA" id="ARBA00022475"/>
    </source>
</evidence>
<dbReference type="NCBIfam" id="NF003749">
    <property type="entry name" value="PRK05346.1-5"/>
    <property type="match status" value="1"/>
</dbReference>
<keyword evidence="2 16" id="KW-1003">Cell membrane</keyword>
<keyword evidence="10 16" id="KW-0520">NAD</keyword>
<keyword evidence="9 16" id="KW-1133">Transmembrane helix</keyword>
<keyword evidence="8 16" id="KW-1278">Translocase</keyword>
<evidence type="ECO:0000256" key="9">
    <source>
        <dbReference type="ARBA" id="ARBA00022989"/>
    </source>
</evidence>
<comment type="subcellular location">
    <subcellularLocation>
        <location evidence="16">Cell membrane</location>
        <topology evidence="16">Single-pass membrane protein</topology>
    </subcellularLocation>
</comment>
<evidence type="ECO:0000256" key="17">
    <source>
        <dbReference type="PIRNR" id="PIRNR009437"/>
    </source>
</evidence>
<keyword evidence="15 16" id="KW-0739">Sodium transport</keyword>
<dbReference type="GO" id="GO:0016655">
    <property type="term" value="F:oxidoreductase activity, acting on NAD(P)H, quinone or similar compound as acceptor"/>
    <property type="evidence" value="ECO:0007669"/>
    <property type="project" value="UniProtKB-UniRule"/>
</dbReference>
<dbReference type="GO" id="GO:0006814">
    <property type="term" value="P:sodium ion transport"/>
    <property type="evidence" value="ECO:0007669"/>
    <property type="project" value="UniProtKB-UniRule"/>
</dbReference>
<dbReference type="Pfam" id="PF04205">
    <property type="entry name" value="FMN_bind"/>
    <property type="match status" value="1"/>
</dbReference>
<evidence type="ECO:0000256" key="4">
    <source>
        <dbReference type="ARBA" id="ARBA00022553"/>
    </source>
</evidence>
<name>A0A1H9I2A4_9GAMM</name>
<evidence type="ECO:0000256" key="1">
    <source>
        <dbReference type="ARBA" id="ARBA00022448"/>
    </source>
</evidence>
<comment type="cofactor">
    <cofactor evidence="16 17">
        <name>FMN</name>
        <dbReference type="ChEBI" id="CHEBI:58210"/>
    </cofactor>
</comment>
<comment type="catalytic activity">
    <reaction evidence="16 17">
        <text>a ubiquinone + n Na(+)(in) + NADH + H(+) = a ubiquinol + n Na(+)(out) + NAD(+)</text>
        <dbReference type="Rhea" id="RHEA:47748"/>
        <dbReference type="Rhea" id="RHEA-COMP:9565"/>
        <dbReference type="Rhea" id="RHEA-COMP:9566"/>
        <dbReference type="ChEBI" id="CHEBI:15378"/>
        <dbReference type="ChEBI" id="CHEBI:16389"/>
        <dbReference type="ChEBI" id="CHEBI:17976"/>
        <dbReference type="ChEBI" id="CHEBI:29101"/>
        <dbReference type="ChEBI" id="CHEBI:57540"/>
        <dbReference type="ChEBI" id="CHEBI:57945"/>
        <dbReference type="EC" id="7.2.1.1"/>
    </reaction>
</comment>
<dbReference type="PANTHER" id="PTHR37838">
    <property type="entry name" value="NA(+)-TRANSLOCATING NADH-QUINONE REDUCTASE SUBUNIT C"/>
    <property type="match status" value="1"/>
</dbReference>
<keyword evidence="11 16" id="KW-0915">Sodium</keyword>
<feature type="transmembrane region" description="Helical" evidence="16">
    <location>
        <begin position="12"/>
        <end position="33"/>
    </location>
</feature>
<dbReference type="PIRSF" id="PIRSF009437">
    <property type="entry name" value="NQR-1_subunit_C"/>
    <property type="match status" value="1"/>
</dbReference>
<evidence type="ECO:0000256" key="13">
    <source>
        <dbReference type="ARBA" id="ARBA00023075"/>
    </source>
</evidence>
<dbReference type="InterPro" id="IPR007329">
    <property type="entry name" value="FMN-bd"/>
</dbReference>
<dbReference type="PANTHER" id="PTHR37838:SF1">
    <property type="entry name" value="NA(+)-TRANSLOCATING NADH-QUINONE REDUCTASE SUBUNIT C"/>
    <property type="match status" value="1"/>
</dbReference>
<dbReference type="GO" id="GO:0010181">
    <property type="term" value="F:FMN binding"/>
    <property type="evidence" value="ECO:0007669"/>
    <property type="project" value="UniProtKB-UniRule"/>
</dbReference>
<evidence type="ECO:0000256" key="7">
    <source>
        <dbReference type="ARBA" id="ARBA00022692"/>
    </source>
</evidence>
<comment type="subunit">
    <text evidence="16 17">Composed of six subunits; NqrA, NqrB, NqrC, NqrD, NqrE and NqrF.</text>
</comment>
<keyword evidence="1 16" id="KW-0813">Transport</keyword>
<dbReference type="HAMAP" id="MF_00427">
    <property type="entry name" value="NqrC"/>
    <property type="match status" value="1"/>
</dbReference>
<evidence type="ECO:0000313" key="19">
    <source>
        <dbReference type="EMBL" id="SEQ68663.1"/>
    </source>
</evidence>
<evidence type="ECO:0000256" key="14">
    <source>
        <dbReference type="ARBA" id="ARBA00023136"/>
    </source>
</evidence>
<gene>
    <name evidence="16" type="primary">nqrC</name>
    <name evidence="19" type="ORF">SAMN03080615_02379</name>
</gene>
<keyword evidence="4 16" id="KW-0597">Phosphoprotein</keyword>
<sequence length="262" mass="27916">MSASKDSIGRTITVAVLLCVVCSVVVSAAAVLLKPKQIANKNLDRQTNILAAAGIPTAGKDVQAVFDQLIEKRFVDLSSGKFTEVSDPARYDARKAAKEADTGVKLSRQEDIASIKYQAKVMPVYLVKSDSPKGFDKVILPVHGYGLWSTLYGFLALESDLNTVVGLGFYSHAETPGLGGEVDNPNWKALWPGKQVYPEGSMKPELGLIKGSVDPASPKAKFQVDGLSGATLTSRGVTNLVHFWMGENGYAPFLSNLKAGGA</sequence>
<reference evidence="20" key="1">
    <citation type="submission" date="2016-10" db="EMBL/GenBank/DDBJ databases">
        <authorList>
            <person name="Varghese N."/>
            <person name="Submissions S."/>
        </authorList>
    </citation>
    <scope>NUCLEOTIDE SEQUENCE [LARGE SCALE GENOMIC DNA]</scope>
    <source>
        <strain evidence="20">DSM 18887</strain>
    </source>
</reference>
<evidence type="ECO:0000256" key="6">
    <source>
        <dbReference type="ARBA" id="ARBA00022643"/>
    </source>
</evidence>
<keyword evidence="20" id="KW-1185">Reference proteome</keyword>